<accession>E0SSI2</accession>
<name>E0SSI2_IGNAA</name>
<dbReference type="HOGENOM" id="CLU_838398_0_0_2"/>
<evidence type="ECO:0000313" key="2">
    <source>
        <dbReference type="Proteomes" id="UP000001304"/>
    </source>
</evidence>
<proteinExistence type="predicted"/>
<gene>
    <name evidence="1" type="ordered locus">Igag_0620</name>
</gene>
<sequence length="331" mass="37639">MGSGNGLVVLFGIFMWNGDSVNIGIVNRVAECLTVDSMFLLNPIIVYRDKSLEIFFVLSRVSGYVHYVDRNVLVYSGIPCNKVYGVSIGFARGSGDSSIIDSYRDCIDKLLRCECRKEGEQKDRDIKYYYVLESRHTRKLDVGIEYSKYLDDKVIEILLNIFEQKITVLRRGATQGLEKGVEESRFENIFSVVPLGDVEAVKEGLVKGRRVDRRISGEDVYKRINGIITNLVEVSKQQKRSVYIPIIISDRRSSEKRSGERKIYGAPKIYGIPLDVQISELAKVVEYEDVVNMLMGMGIKSVVELVGQGLRNTMEKIYGFKYPIEYMVSEK</sequence>
<dbReference type="STRING" id="583356.Igag_0620"/>
<keyword evidence="2" id="KW-1185">Reference proteome</keyword>
<dbReference type="AlphaFoldDB" id="E0SSI2"/>
<reference evidence="1 2" key="1">
    <citation type="journal article" date="2010" name="Stand. Genomic Sci.">
        <title>Complete genome sequence of Ignisphaera aggregans type strain (AQ1.S1).</title>
        <authorList>
            <person name="Goker M."/>
            <person name="Held B."/>
            <person name="Lapidus A."/>
            <person name="Nolan M."/>
            <person name="Spring S."/>
            <person name="Yasawong M."/>
            <person name="Lucas S."/>
            <person name="Glavina Del Rio T."/>
            <person name="Tice H."/>
            <person name="Cheng J.F."/>
            <person name="Goodwin L."/>
            <person name="Tapia R."/>
            <person name="Pitluck S."/>
            <person name="Liolios K."/>
            <person name="Ivanova N."/>
            <person name="Mavromatis K."/>
            <person name="Mikhailova N."/>
            <person name="Pati A."/>
            <person name="Chen A."/>
            <person name="Palaniappan K."/>
            <person name="Brambilla E."/>
            <person name="Land M."/>
            <person name="Hauser L."/>
            <person name="Chang Y.J."/>
            <person name="Jeffries C.D."/>
            <person name="Brettin T."/>
            <person name="Detter J.C."/>
            <person name="Han C."/>
            <person name="Rohde M."/>
            <person name="Sikorski J."/>
            <person name="Woyke T."/>
            <person name="Bristow J."/>
            <person name="Eisen J.A."/>
            <person name="Markowitz V."/>
            <person name="Hugenholtz P."/>
            <person name="Kyrpides N.C."/>
            <person name="Klenk H.P."/>
        </authorList>
    </citation>
    <scope>NUCLEOTIDE SEQUENCE [LARGE SCALE GENOMIC DNA]</scope>
    <source>
        <strain evidence="2">DSM 17230 / JCM 13409 / AQ1.S1</strain>
    </source>
</reference>
<dbReference type="KEGG" id="iag:Igag_0620"/>
<organism evidence="1 2">
    <name type="scientific">Ignisphaera aggregans (strain DSM 17230 / JCM 13409 / AQ1.S1)</name>
    <dbReference type="NCBI Taxonomy" id="583356"/>
    <lineage>
        <taxon>Archaea</taxon>
        <taxon>Thermoproteota</taxon>
        <taxon>Thermoprotei</taxon>
        <taxon>Desulfurococcales</taxon>
        <taxon>Desulfurococcaceae</taxon>
        <taxon>Ignisphaera</taxon>
    </lineage>
</organism>
<evidence type="ECO:0000313" key="1">
    <source>
        <dbReference type="EMBL" id="ADM27454.1"/>
    </source>
</evidence>
<dbReference type="BioCyc" id="IAGG583356:GHAH-620-MONOMER"/>
<dbReference type="Proteomes" id="UP000001304">
    <property type="component" value="Chromosome"/>
</dbReference>
<protein>
    <submittedName>
        <fullName evidence="1">Uncharacterized protein</fullName>
    </submittedName>
</protein>
<dbReference type="EMBL" id="CP002098">
    <property type="protein sequence ID" value="ADM27454.1"/>
    <property type="molecule type" value="Genomic_DNA"/>
</dbReference>